<keyword evidence="7 8" id="KW-0472">Membrane</keyword>
<evidence type="ECO:0008006" key="14">
    <source>
        <dbReference type="Google" id="ProtNLM"/>
    </source>
</evidence>
<feature type="transmembrane region" description="Helical" evidence="8">
    <location>
        <begin position="62"/>
        <end position="78"/>
    </location>
</feature>
<evidence type="ECO:0000256" key="2">
    <source>
        <dbReference type="ARBA" id="ARBA00022448"/>
    </source>
</evidence>
<dbReference type="Proteomes" id="UP001305414">
    <property type="component" value="Unassembled WGS sequence"/>
</dbReference>
<feature type="domain" description="ABC transmembrane type-1" evidence="11">
    <location>
        <begin position="814"/>
        <end position="956"/>
    </location>
</feature>
<dbReference type="InterPro" id="IPR050173">
    <property type="entry name" value="ABC_transporter_C-like"/>
</dbReference>
<feature type="transmembrane region" description="Helical" evidence="8">
    <location>
        <begin position="724"/>
        <end position="748"/>
    </location>
</feature>
<evidence type="ECO:0000313" key="13">
    <source>
        <dbReference type="Proteomes" id="UP001305414"/>
    </source>
</evidence>
<dbReference type="InterPro" id="IPR003593">
    <property type="entry name" value="AAA+_ATPase"/>
</dbReference>
<dbReference type="InterPro" id="IPR017871">
    <property type="entry name" value="ABC_transporter-like_CS"/>
</dbReference>
<dbReference type="EMBL" id="JAWHQM010000004">
    <property type="protein sequence ID" value="KAK5626723.1"/>
    <property type="molecule type" value="Genomic_DNA"/>
</dbReference>
<dbReference type="Gene3D" id="3.40.50.300">
    <property type="entry name" value="P-loop containing nucleotide triphosphate hydrolases"/>
    <property type="match status" value="2"/>
</dbReference>
<dbReference type="AlphaFoldDB" id="A0AAN7Z4H5"/>
<dbReference type="InterPro" id="IPR036640">
    <property type="entry name" value="ABC1_TM_sf"/>
</dbReference>
<evidence type="ECO:0000259" key="10">
    <source>
        <dbReference type="PROSITE" id="PS50893"/>
    </source>
</evidence>
<dbReference type="Gene3D" id="1.20.1560.10">
    <property type="entry name" value="ABC transporter type 1, transmembrane domain"/>
    <property type="match status" value="2"/>
</dbReference>
<accession>A0AAN7Z4H5</accession>
<dbReference type="InterPro" id="IPR011527">
    <property type="entry name" value="ABC1_TM_dom"/>
</dbReference>
<dbReference type="GO" id="GO:0005524">
    <property type="term" value="F:ATP binding"/>
    <property type="evidence" value="ECO:0007669"/>
    <property type="project" value="UniProtKB-KW"/>
</dbReference>
<keyword evidence="5" id="KW-0067">ATP-binding</keyword>
<gene>
    <name evidence="12" type="ORF">RRF57_002438</name>
</gene>
<feature type="transmembrane region" description="Helical" evidence="8">
    <location>
        <begin position="901"/>
        <end position="921"/>
    </location>
</feature>
<dbReference type="SUPFAM" id="SSF90123">
    <property type="entry name" value="ABC transporter transmembrane region"/>
    <property type="match status" value="2"/>
</dbReference>
<keyword evidence="2" id="KW-0813">Transport</keyword>
<sequence length="1232" mass="137226">MAVLAAIIAIILAYYWSSTRGSGSQDEAPFLVALLASALAALGLSALLFLEQQRSHKASDLAVLYLCASILCDVLYLTMPAKPTSNLRPVVARCTVNSVLLVWECFIKRSAFRDVGSRLLPEDMRSVLSRMLFIWINPILSRGYRNMLLPQDVPPLSDDMKSEYTRTTMLQAWSQRTKYQHSLNRLKLMTRTALVGIIYNKTLELPSIAYDTGEATTLMSTDTDGLETIAEMVHEIWAQVLEVLIGIGLLADQIGWIWPLPLFLIYCQYTYVLTRFEQLLSHVVSSHMSRFVAKHLQPRQKAWNVATQDRIAATSDMLASIKIIKMLGFQYDITRRIQTLRNTELYKASGLRLVMLYYGITVISHASDRTLQTETAFTTMAILSMITNPANMVMTIVPRTIAAFSGFERIQAFLLQQPLQTYRGTLLRGNTHPVVWDPSSGRLIGPGPVIQIRDVAIGSKGVPLKNINIELAARSFTILSGPTGSGKSSLLRSLIGEILPAHGSISLSSNRVAYCAQRPWLPNGTIRNAIRGFANVNDPISPWSQQWYDKVIEICCLTQDLAALYNGDQTQIGSRGLNLSGGQRQRVLINAPEALARALFARCDILLLDDTFSGLDGDTERTIFDNLFKPTGLLRQQKTTVILVSNSSDHVVVLGNNGIIEQGPWQTIKLKTQTLAKFSATSHQVIEDTKLVGRYDALDAQIRVKEETEADLSRQTGDPAIYGYYLRFIGLVNILALAIFTGSYSLFITFPQYWLQLWTERKYDQSDSFYIIGFLFLSLMSWLSTSGQMWFTQDIQLIDKQLPTAFVTLVTQKWLGLSLPACVAVVYVIQKVYLRTSRQLRFLELEARAGVFSSFLETIEGLETIRTFGWSGDVTRENILKVDDSSRPEFLLLCLQRWLNIVLDLVAAAIATTIVVIAVAFKGHISGAEIGVALNTMLVTNTTLLRLVENWALLETSLGAIARVKTLENMTPFEGGRVPGLDPAPDWPQRGHIHLKNITAAYHGKSTLLLTLLRMLELRSGNIEIDGFNIKHVSLEVLRQRCFITVSQDPLLLLHETVRFNLDPSASIPNDVLMETLRKCELSSHLSGGNTTDSTVGRNSFEQADIDKFEGPNGEHPILDQKLLEFSELSVGQCQLFALSRALVKAIVLERHGIKPIVLLDEATSSLDSVTEATIYRIIDEEFSSKGHTVVIVAHRVGVLEKHMKKGRDAVAVMGDGKLQDVSLNWERATLA</sequence>
<dbReference type="GO" id="GO:0016020">
    <property type="term" value="C:membrane"/>
    <property type="evidence" value="ECO:0007669"/>
    <property type="project" value="UniProtKB-SubCell"/>
</dbReference>
<evidence type="ECO:0000256" key="3">
    <source>
        <dbReference type="ARBA" id="ARBA00022692"/>
    </source>
</evidence>
<dbReference type="SMART" id="SM00382">
    <property type="entry name" value="AAA"/>
    <property type="match status" value="2"/>
</dbReference>
<dbReference type="GO" id="GO:0140359">
    <property type="term" value="F:ABC-type transporter activity"/>
    <property type="evidence" value="ECO:0007669"/>
    <property type="project" value="InterPro"/>
</dbReference>
<evidence type="ECO:0000256" key="5">
    <source>
        <dbReference type="ARBA" id="ARBA00022840"/>
    </source>
</evidence>
<keyword evidence="3 8" id="KW-0812">Transmembrane</keyword>
<comment type="subcellular location">
    <subcellularLocation>
        <location evidence="1">Membrane</location>
        <topology evidence="1">Multi-pass membrane protein</topology>
    </subcellularLocation>
</comment>
<feature type="domain" description="ABC transporter" evidence="10">
    <location>
        <begin position="450"/>
        <end position="681"/>
    </location>
</feature>
<evidence type="ECO:0000256" key="6">
    <source>
        <dbReference type="ARBA" id="ARBA00022989"/>
    </source>
</evidence>
<evidence type="ECO:0000256" key="7">
    <source>
        <dbReference type="ARBA" id="ARBA00023136"/>
    </source>
</evidence>
<dbReference type="PROSITE" id="PS50893">
    <property type="entry name" value="ABC_TRANSPORTER_2"/>
    <property type="match status" value="1"/>
</dbReference>
<evidence type="ECO:0000313" key="12">
    <source>
        <dbReference type="EMBL" id="KAK5626723.1"/>
    </source>
</evidence>
<dbReference type="InterPro" id="IPR044726">
    <property type="entry name" value="ABCC_6TM_D2"/>
</dbReference>
<proteinExistence type="predicted"/>
<keyword evidence="9" id="KW-0732">Signal</keyword>
<dbReference type="Pfam" id="PF00664">
    <property type="entry name" value="ABC_membrane"/>
    <property type="match status" value="1"/>
</dbReference>
<dbReference type="InterPro" id="IPR027417">
    <property type="entry name" value="P-loop_NTPase"/>
</dbReference>
<dbReference type="PROSITE" id="PS00211">
    <property type="entry name" value="ABC_TRANSPORTER_1"/>
    <property type="match status" value="1"/>
</dbReference>
<organism evidence="12 13">
    <name type="scientific">Xylaria bambusicola</name>
    <dbReference type="NCBI Taxonomy" id="326684"/>
    <lineage>
        <taxon>Eukaryota</taxon>
        <taxon>Fungi</taxon>
        <taxon>Dikarya</taxon>
        <taxon>Ascomycota</taxon>
        <taxon>Pezizomycotina</taxon>
        <taxon>Sordariomycetes</taxon>
        <taxon>Xylariomycetidae</taxon>
        <taxon>Xylariales</taxon>
        <taxon>Xylariaceae</taxon>
        <taxon>Xylaria</taxon>
    </lineage>
</organism>
<feature type="signal peptide" evidence="9">
    <location>
        <begin position="1"/>
        <end position="21"/>
    </location>
</feature>
<reference evidence="12 13" key="1">
    <citation type="submission" date="2023-10" db="EMBL/GenBank/DDBJ databases">
        <title>Draft genome sequence of Xylaria bambusicola isolate GMP-LS, the root and basal stem rot pathogen of sugarcane in Indonesia.</title>
        <authorList>
            <person name="Selvaraj P."/>
            <person name="Muralishankar V."/>
            <person name="Muruganantham S."/>
            <person name="Sp S."/>
            <person name="Haryani S."/>
            <person name="Lau K.J.X."/>
            <person name="Naqvi N.I."/>
        </authorList>
    </citation>
    <scope>NUCLEOTIDE SEQUENCE [LARGE SCALE GENOMIC DNA]</scope>
    <source>
        <strain evidence="12">GMP-LS</strain>
    </source>
</reference>
<feature type="chain" id="PRO_5042970330" description="ABC transporter domain-containing protein" evidence="9">
    <location>
        <begin position="22"/>
        <end position="1232"/>
    </location>
</feature>
<keyword evidence="6 8" id="KW-1133">Transmembrane helix</keyword>
<keyword evidence="4" id="KW-0547">Nucleotide-binding</keyword>
<dbReference type="PROSITE" id="PS50929">
    <property type="entry name" value="ABC_TM1F"/>
    <property type="match status" value="1"/>
</dbReference>
<dbReference type="GO" id="GO:0016887">
    <property type="term" value="F:ATP hydrolysis activity"/>
    <property type="evidence" value="ECO:0007669"/>
    <property type="project" value="InterPro"/>
</dbReference>
<evidence type="ECO:0000256" key="4">
    <source>
        <dbReference type="ARBA" id="ARBA00022741"/>
    </source>
</evidence>
<dbReference type="PANTHER" id="PTHR24223">
    <property type="entry name" value="ATP-BINDING CASSETTE SUB-FAMILY C"/>
    <property type="match status" value="1"/>
</dbReference>
<keyword evidence="13" id="KW-1185">Reference proteome</keyword>
<evidence type="ECO:0000256" key="9">
    <source>
        <dbReference type="SAM" id="SignalP"/>
    </source>
</evidence>
<name>A0AAN7Z4H5_9PEZI</name>
<dbReference type="PANTHER" id="PTHR24223:SF345">
    <property type="entry name" value="ABC MULTIDRUG TRANSPORTER (EUROFUNG)"/>
    <property type="match status" value="1"/>
</dbReference>
<dbReference type="InterPro" id="IPR003439">
    <property type="entry name" value="ABC_transporter-like_ATP-bd"/>
</dbReference>
<feature type="transmembrane region" description="Helical" evidence="8">
    <location>
        <begin position="31"/>
        <end position="50"/>
    </location>
</feature>
<evidence type="ECO:0000259" key="11">
    <source>
        <dbReference type="PROSITE" id="PS50929"/>
    </source>
</evidence>
<evidence type="ECO:0000256" key="1">
    <source>
        <dbReference type="ARBA" id="ARBA00004141"/>
    </source>
</evidence>
<feature type="transmembrane region" description="Helical" evidence="8">
    <location>
        <begin position="769"/>
        <end position="791"/>
    </location>
</feature>
<dbReference type="SUPFAM" id="SSF52540">
    <property type="entry name" value="P-loop containing nucleoside triphosphate hydrolases"/>
    <property type="match status" value="2"/>
</dbReference>
<comment type="caution">
    <text evidence="12">The sequence shown here is derived from an EMBL/GenBank/DDBJ whole genome shotgun (WGS) entry which is preliminary data.</text>
</comment>
<dbReference type="Pfam" id="PF00005">
    <property type="entry name" value="ABC_tran"/>
    <property type="match status" value="2"/>
</dbReference>
<dbReference type="CDD" id="cd18580">
    <property type="entry name" value="ABC_6TM_ABCC_D2"/>
    <property type="match status" value="1"/>
</dbReference>
<protein>
    <recommendedName>
        <fullName evidence="14">ABC transporter domain-containing protein</fullName>
    </recommendedName>
</protein>
<feature type="transmembrane region" description="Helical" evidence="8">
    <location>
        <begin position="811"/>
        <end position="829"/>
    </location>
</feature>
<evidence type="ECO:0000256" key="8">
    <source>
        <dbReference type="SAM" id="Phobius"/>
    </source>
</evidence>